<feature type="region of interest" description="Disordered" evidence="1">
    <location>
        <begin position="59"/>
        <end position="80"/>
    </location>
</feature>
<evidence type="ECO:0000313" key="3">
    <source>
        <dbReference type="Proteomes" id="UP000076744"/>
    </source>
</evidence>
<keyword evidence="3" id="KW-1185">Reference proteome</keyword>
<gene>
    <name evidence="2" type="ORF">ISF_01442</name>
</gene>
<sequence length="80" mass="8452">MARPRASNGLLRNRIRRQPSLTPPSTSPTSETPPGTGSGSVPKIRLESLMEEEEKALFPGTVGVGPSSNNARVAAEVRTP</sequence>
<dbReference type="AlphaFoldDB" id="A0A162MXV7"/>
<proteinExistence type="predicted"/>
<organism evidence="2 3">
    <name type="scientific">Cordyceps fumosorosea (strain ARSEF 2679)</name>
    <name type="common">Isaria fumosorosea</name>
    <dbReference type="NCBI Taxonomy" id="1081104"/>
    <lineage>
        <taxon>Eukaryota</taxon>
        <taxon>Fungi</taxon>
        <taxon>Dikarya</taxon>
        <taxon>Ascomycota</taxon>
        <taxon>Pezizomycotina</taxon>
        <taxon>Sordariomycetes</taxon>
        <taxon>Hypocreomycetidae</taxon>
        <taxon>Hypocreales</taxon>
        <taxon>Cordycipitaceae</taxon>
        <taxon>Cordyceps</taxon>
    </lineage>
</organism>
<feature type="region of interest" description="Disordered" evidence="1">
    <location>
        <begin position="1"/>
        <end position="45"/>
    </location>
</feature>
<reference evidence="2 3" key="1">
    <citation type="journal article" date="2016" name="Genome Biol. Evol.">
        <title>Divergent and convergent evolution of fungal pathogenicity.</title>
        <authorList>
            <person name="Shang Y."/>
            <person name="Xiao G."/>
            <person name="Zheng P."/>
            <person name="Cen K."/>
            <person name="Zhan S."/>
            <person name="Wang C."/>
        </authorList>
    </citation>
    <scope>NUCLEOTIDE SEQUENCE [LARGE SCALE GENOMIC DNA]</scope>
    <source>
        <strain evidence="2 3">ARSEF 2679</strain>
    </source>
</reference>
<comment type="caution">
    <text evidence="2">The sequence shown here is derived from an EMBL/GenBank/DDBJ whole genome shotgun (WGS) entry which is preliminary data.</text>
</comment>
<accession>A0A162MXV7</accession>
<dbReference type="RefSeq" id="XP_018707815.1">
    <property type="nucleotide sequence ID" value="XM_018845049.1"/>
</dbReference>
<evidence type="ECO:0000256" key="1">
    <source>
        <dbReference type="SAM" id="MobiDB-lite"/>
    </source>
</evidence>
<evidence type="ECO:0000313" key="2">
    <source>
        <dbReference type="EMBL" id="OAA72369.1"/>
    </source>
</evidence>
<dbReference type="STRING" id="1081104.A0A162MXV7"/>
<dbReference type="GeneID" id="30017734"/>
<name>A0A162MXV7_CORFA</name>
<protein>
    <submittedName>
        <fullName evidence="2">Uncharacterized protein</fullName>
    </submittedName>
</protein>
<dbReference type="OrthoDB" id="10530183at2759"/>
<dbReference type="EMBL" id="AZHB01000002">
    <property type="protein sequence ID" value="OAA72369.1"/>
    <property type="molecule type" value="Genomic_DNA"/>
</dbReference>
<dbReference type="Proteomes" id="UP000076744">
    <property type="component" value="Unassembled WGS sequence"/>
</dbReference>